<name>A0ACA9QYY4_9GLOM</name>
<evidence type="ECO:0000313" key="2">
    <source>
        <dbReference type="Proteomes" id="UP000789702"/>
    </source>
</evidence>
<gene>
    <name evidence="1" type="ORF">DHETER_LOCUS15767</name>
</gene>
<dbReference type="Proteomes" id="UP000789702">
    <property type="component" value="Unassembled WGS sequence"/>
</dbReference>
<dbReference type="EMBL" id="CAJVPU010056210">
    <property type="protein sequence ID" value="CAG8769946.1"/>
    <property type="molecule type" value="Genomic_DNA"/>
</dbReference>
<reference evidence="1" key="1">
    <citation type="submission" date="2021-06" db="EMBL/GenBank/DDBJ databases">
        <authorList>
            <person name="Kallberg Y."/>
            <person name="Tangrot J."/>
            <person name="Rosling A."/>
        </authorList>
    </citation>
    <scope>NUCLEOTIDE SEQUENCE</scope>
    <source>
        <strain evidence="1">IL203A</strain>
    </source>
</reference>
<feature type="non-terminal residue" evidence="1">
    <location>
        <position position="105"/>
    </location>
</feature>
<protein>
    <submittedName>
        <fullName evidence="1">355_t:CDS:1</fullName>
    </submittedName>
</protein>
<sequence>VFHKISIDLKLPNFLIIFNKIISSSNPEVLKKEIVSKHLTERLSEPLLERAIGVIYKPNTERWSHYFSAKLSKQFDAVIHLDVTRAIIPIDEFHEFKKEDENNVP</sequence>
<accession>A0ACA9QYY4</accession>
<evidence type="ECO:0000313" key="1">
    <source>
        <dbReference type="EMBL" id="CAG8769946.1"/>
    </source>
</evidence>
<keyword evidence="2" id="KW-1185">Reference proteome</keyword>
<organism evidence="1 2">
    <name type="scientific">Dentiscutata heterogama</name>
    <dbReference type="NCBI Taxonomy" id="1316150"/>
    <lineage>
        <taxon>Eukaryota</taxon>
        <taxon>Fungi</taxon>
        <taxon>Fungi incertae sedis</taxon>
        <taxon>Mucoromycota</taxon>
        <taxon>Glomeromycotina</taxon>
        <taxon>Glomeromycetes</taxon>
        <taxon>Diversisporales</taxon>
        <taxon>Gigasporaceae</taxon>
        <taxon>Dentiscutata</taxon>
    </lineage>
</organism>
<proteinExistence type="predicted"/>
<comment type="caution">
    <text evidence="1">The sequence shown here is derived from an EMBL/GenBank/DDBJ whole genome shotgun (WGS) entry which is preliminary data.</text>
</comment>
<feature type="non-terminal residue" evidence="1">
    <location>
        <position position="1"/>
    </location>
</feature>